<evidence type="ECO:0000259" key="3">
    <source>
        <dbReference type="SMART" id="SM00822"/>
    </source>
</evidence>
<reference evidence="4 5" key="1">
    <citation type="submission" date="2019-07" db="EMBL/GenBank/DDBJ databases">
        <authorList>
            <person name="Zhu P."/>
        </authorList>
    </citation>
    <scope>NUCLEOTIDE SEQUENCE [LARGE SCALE GENOMIC DNA]</scope>
    <source>
        <strain evidence="4 5">SSL-25</strain>
    </source>
</reference>
<evidence type="ECO:0000256" key="1">
    <source>
        <dbReference type="ARBA" id="ARBA00006484"/>
    </source>
</evidence>
<dbReference type="InterPro" id="IPR057326">
    <property type="entry name" value="KR_dom"/>
</dbReference>
<name>A0A5B8JAD5_9ACTN</name>
<comment type="similarity">
    <text evidence="1">Belongs to the short-chain dehydrogenases/reductases (SDR) family.</text>
</comment>
<evidence type="ECO:0000313" key="5">
    <source>
        <dbReference type="Proteomes" id="UP000320580"/>
    </source>
</evidence>
<organism evidence="4 5">
    <name type="scientific">Streptomyces qinzhouensis</name>
    <dbReference type="NCBI Taxonomy" id="2599401"/>
    <lineage>
        <taxon>Bacteria</taxon>
        <taxon>Bacillati</taxon>
        <taxon>Actinomycetota</taxon>
        <taxon>Actinomycetes</taxon>
        <taxon>Kitasatosporales</taxon>
        <taxon>Streptomycetaceae</taxon>
        <taxon>Streptomyces</taxon>
    </lineage>
</organism>
<dbReference type="GO" id="GO:0016491">
    <property type="term" value="F:oxidoreductase activity"/>
    <property type="evidence" value="ECO:0007669"/>
    <property type="project" value="UniProtKB-KW"/>
</dbReference>
<dbReference type="InterPro" id="IPR020904">
    <property type="entry name" value="Sc_DH/Rdtase_CS"/>
</dbReference>
<dbReference type="OrthoDB" id="154414at2"/>
<dbReference type="EMBL" id="CP042266">
    <property type="protein sequence ID" value="QDY78815.1"/>
    <property type="molecule type" value="Genomic_DNA"/>
</dbReference>
<accession>A0A5B8JAD5</accession>
<dbReference type="AlphaFoldDB" id="A0A5B8JAD5"/>
<dbReference type="Pfam" id="PF13561">
    <property type="entry name" value="adh_short_C2"/>
    <property type="match status" value="1"/>
</dbReference>
<dbReference type="FunFam" id="3.40.50.720:FF:000084">
    <property type="entry name" value="Short-chain dehydrogenase reductase"/>
    <property type="match status" value="1"/>
</dbReference>
<evidence type="ECO:0000313" key="4">
    <source>
        <dbReference type="EMBL" id="QDY78815.1"/>
    </source>
</evidence>
<dbReference type="SMART" id="SM00822">
    <property type="entry name" value="PKS_KR"/>
    <property type="match status" value="1"/>
</dbReference>
<proteinExistence type="inferred from homology"/>
<feature type="domain" description="Ketoreductase" evidence="3">
    <location>
        <begin position="7"/>
        <end position="188"/>
    </location>
</feature>
<dbReference type="InterPro" id="IPR002347">
    <property type="entry name" value="SDR_fam"/>
</dbReference>
<dbReference type="PANTHER" id="PTHR43639">
    <property type="entry name" value="OXIDOREDUCTASE, SHORT-CHAIN DEHYDROGENASE/REDUCTASE FAMILY (AFU_ORTHOLOGUE AFUA_5G02870)"/>
    <property type="match status" value="1"/>
</dbReference>
<dbReference type="KEGG" id="sqz:FQU76_22460"/>
<protein>
    <submittedName>
        <fullName evidence="4">SDR family oxidoreductase</fullName>
    </submittedName>
</protein>
<evidence type="ECO:0000256" key="2">
    <source>
        <dbReference type="ARBA" id="ARBA00023002"/>
    </source>
</evidence>
<dbReference type="PRINTS" id="PR00080">
    <property type="entry name" value="SDRFAMILY"/>
</dbReference>
<dbReference type="Proteomes" id="UP000320580">
    <property type="component" value="Chromosome"/>
</dbReference>
<dbReference type="PROSITE" id="PS00061">
    <property type="entry name" value="ADH_SHORT"/>
    <property type="match status" value="1"/>
</dbReference>
<dbReference type="PRINTS" id="PR00081">
    <property type="entry name" value="GDHRDH"/>
</dbReference>
<dbReference type="InterPro" id="IPR036291">
    <property type="entry name" value="NAD(P)-bd_dom_sf"/>
</dbReference>
<sequence length="246" mass="25164">MNRIDGKTALVTGGGRGIGAAVALRLAEQGADIAITYHRDAARAAETVARIESTGRRALAVRADAADPDEVRAAVARTADTFGRLDVLVNNAGEFQVAPLAELTPEQIDRTLAVNVRAPLVAAQAAAGRMTDGGRIIGIGSNVTTYIPFPGFSLYSASKTALIGMTKALARELGGRGITVNVVHPGATNTELNPADGPMADTIRGYTAVGRYAEPAEVAAMVAHLAGPDAAYVTGAQIAVDGGFTS</sequence>
<dbReference type="RefSeq" id="WP_146482131.1">
    <property type="nucleotide sequence ID" value="NZ_CP042266.1"/>
</dbReference>
<dbReference type="Gene3D" id="3.40.50.720">
    <property type="entry name" value="NAD(P)-binding Rossmann-like Domain"/>
    <property type="match status" value="1"/>
</dbReference>
<keyword evidence="2" id="KW-0560">Oxidoreductase</keyword>
<keyword evidence="5" id="KW-1185">Reference proteome</keyword>
<dbReference type="SUPFAM" id="SSF51735">
    <property type="entry name" value="NAD(P)-binding Rossmann-fold domains"/>
    <property type="match status" value="1"/>
</dbReference>
<dbReference type="PANTHER" id="PTHR43639:SF1">
    <property type="entry name" value="SHORT-CHAIN DEHYDROGENASE_REDUCTASE FAMILY PROTEIN"/>
    <property type="match status" value="1"/>
</dbReference>
<gene>
    <name evidence="4" type="ORF">FQU76_22460</name>
</gene>